<dbReference type="GeneID" id="114326869"/>
<dbReference type="AlphaFoldDB" id="A0A6P7FCF1"/>
<dbReference type="Proteomes" id="UP001652700">
    <property type="component" value="Unplaced"/>
</dbReference>
<dbReference type="SUPFAM" id="SSF53335">
    <property type="entry name" value="S-adenosyl-L-methionine-dependent methyltransferases"/>
    <property type="match status" value="1"/>
</dbReference>
<dbReference type="OrthoDB" id="6375980at2759"/>
<evidence type="ECO:0000313" key="1">
    <source>
        <dbReference type="EnsemblMetazoa" id="XP_028131123.1"/>
    </source>
</evidence>
<evidence type="ECO:0000313" key="2">
    <source>
        <dbReference type="Proteomes" id="UP001652700"/>
    </source>
</evidence>
<gene>
    <name evidence="3" type="primary">LOC114326869</name>
</gene>
<dbReference type="InterPro" id="IPR029063">
    <property type="entry name" value="SAM-dependent_MTases_sf"/>
</dbReference>
<dbReference type="RefSeq" id="XP_050504808.1">
    <property type="nucleotide sequence ID" value="XM_050648851.1"/>
</dbReference>
<dbReference type="EnsemblMetazoa" id="XM_028275322.2">
    <property type="protein sequence ID" value="XP_028131123.1"/>
    <property type="gene ID" value="LOC114326869"/>
</dbReference>
<keyword evidence="2" id="KW-1185">Reference proteome</keyword>
<reference evidence="1" key="2">
    <citation type="submission" date="2025-05" db="UniProtKB">
        <authorList>
            <consortium name="EnsemblMetazoa"/>
        </authorList>
    </citation>
    <scope>IDENTIFICATION</scope>
</reference>
<proteinExistence type="predicted"/>
<dbReference type="RefSeq" id="XP_028131123.1">
    <property type="nucleotide sequence ID" value="XM_028275322.1"/>
</dbReference>
<reference evidence="3" key="1">
    <citation type="submission" date="2025-04" db="UniProtKB">
        <authorList>
            <consortium name="RefSeq"/>
        </authorList>
    </citation>
    <scope>IDENTIFICATION</scope>
    <source>
        <tissue evidence="3">Whole insect</tissue>
    </source>
</reference>
<dbReference type="InParanoid" id="A0A6P7FCF1"/>
<name>A0A6P7FCF1_DIAVI</name>
<sequence length="199" mass="23245">MGDNFVETVIELHRSKSWKEILNLNTHSDNQNALKLLWVWPEIKNIRYIKNLVKDLGYKGIISLGCGCGLLEWIISEATGLPVLGYEINPEWWESKYSNYKFINLHYVDSISEKTLDSNYALLFCYFNDREAFQKYVENYRGNLIFIIGPGDETCRHTDPEPFSADFGSSEWKLYCFQEVKSSGDYIAAYVREERSLFM</sequence>
<protein>
    <submittedName>
        <fullName evidence="3">Uncharacterized protein LOC114326869</fullName>
    </submittedName>
</protein>
<evidence type="ECO:0000313" key="3">
    <source>
        <dbReference type="RefSeq" id="XP_028131123.1"/>
    </source>
</evidence>
<dbReference type="EnsemblMetazoa" id="XM_050648851.1">
    <property type="protein sequence ID" value="XP_050504808.1"/>
    <property type="gene ID" value="LOC114326869"/>
</dbReference>
<accession>A0A6P7FCF1</accession>
<organism evidence="3">
    <name type="scientific">Diabrotica virgifera virgifera</name>
    <name type="common">western corn rootworm</name>
    <dbReference type="NCBI Taxonomy" id="50390"/>
    <lineage>
        <taxon>Eukaryota</taxon>
        <taxon>Metazoa</taxon>
        <taxon>Ecdysozoa</taxon>
        <taxon>Arthropoda</taxon>
        <taxon>Hexapoda</taxon>
        <taxon>Insecta</taxon>
        <taxon>Pterygota</taxon>
        <taxon>Neoptera</taxon>
        <taxon>Endopterygota</taxon>
        <taxon>Coleoptera</taxon>
        <taxon>Polyphaga</taxon>
        <taxon>Cucujiformia</taxon>
        <taxon>Chrysomeloidea</taxon>
        <taxon>Chrysomelidae</taxon>
        <taxon>Galerucinae</taxon>
        <taxon>Diabroticina</taxon>
        <taxon>Diabroticites</taxon>
        <taxon>Diabrotica</taxon>
    </lineage>
</organism>
<dbReference type="KEGG" id="dvv:114326869"/>